<protein>
    <submittedName>
        <fullName evidence="2">Uncharacterized protein</fullName>
    </submittedName>
</protein>
<sequence>MPDKRAGVGVAFNTMAFHQHDPVLRRFAEVVTAIGGDRDHGALQRAGEQEHQEHGPAAKPGDTLGSSSGTNSTVQQQDTSNVKGLPGNNSGPAAKKPDQK</sequence>
<feature type="compositionally biased region" description="Polar residues" evidence="1">
    <location>
        <begin position="64"/>
        <end position="91"/>
    </location>
</feature>
<dbReference type="Proteomes" id="UP001549291">
    <property type="component" value="Unassembled WGS sequence"/>
</dbReference>
<dbReference type="RefSeq" id="WP_354270021.1">
    <property type="nucleotide sequence ID" value="NZ_JBEPTQ010000002.1"/>
</dbReference>
<gene>
    <name evidence="2" type="ORF">ABIF63_001348</name>
</gene>
<comment type="caution">
    <text evidence="2">The sequence shown here is derived from an EMBL/GenBank/DDBJ whole genome shotgun (WGS) entry which is preliminary data.</text>
</comment>
<evidence type="ECO:0000313" key="3">
    <source>
        <dbReference type="Proteomes" id="UP001549291"/>
    </source>
</evidence>
<feature type="region of interest" description="Disordered" evidence="1">
    <location>
        <begin position="38"/>
        <end position="100"/>
    </location>
</feature>
<accession>A0ABV2RJY9</accession>
<evidence type="ECO:0000256" key="1">
    <source>
        <dbReference type="SAM" id="MobiDB-lite"/>
    </source>
</evidence>
<proteinExistence type="predicted"/>
<keyword evidence="3" id="KW-1185">Reference proteome</keyword>
<evidence type="ECO:0000313" key="2">
    <source>
        <dbReference type="EMBL" id="MET4717242.1"/>
    </source>
</evidence>
<reference evidence="2 3" key="1">
    <citation type="submission" date="2024-06" db="EMBL/GenBank/DDBJ databases">
        <title>Genomic Encyclopedia of Type Strains, Phase V (KMG-V): Genome sequencing to study the core and pangenomes of soil and plant-associated prokaryotes.</title>
        <authorList>
            <person name="Whitman W."/>
        </authorList>
    </citation>
    <scope>NUCLEOTIDE SEQUENCE [LARGE SCALE GENOMIC DNA]</scope>
    <source>
        <strain evidence="2 3">USDA 160</strain>
    </source>
</reference>
<organism evidence="2 3">
    <name type="scientific">Bradyrhizobium japonicum</name>
    <dbReference type="NCBI Taxonomy" id="375"/>
    <lineage>
        <taxon>Bacteria</taxon>
        <taxon>Pseudomonadati</taxon>
        <taxon>Pseudomonadota</taxon>
        <taxon>Alphaproteobacteria</taxon>
        <taxon>Hyphomicrobiales</taxon>
        <taxon>Nitrobacteraceae</taxon>
        <taxon>Bradyrhizobium</taxon>
    </lineage>
</organism>
<name>A0ABV2RJY9_BRAJP</name>
<feature type="compositionally biased region" description="Basic and acidic residues" evidence="1">
    <location>
        <begin position="38"/>
        <end position="56"/>
    </location>
</feature>
<dbReference type="EMBL" id="JBEPTQ010000002">
    <property type="protein sequence ID" value="MET4717242.1"/>
    <property type="molecule type" value="Genomic_DNA"/>
</dbReference>